<keyword evidence="2 5" id="KW-0238">DNA-binding</keyword>
<dbReference type="Gene3D" id="1.10.10.10">
    <property type="entry name" value="Winged helix-like DNA-binding domain superfamily/Winged helix DNA-binding domain"/>
    <property type="match status" value="1"/>
</dbReference>
<proteinExistence type="predicted"/>
<evidence type="ECO:0000313" key="5">
    <source>
        <dbReference type="EMBL" id="NIJ08942.1"/>
    </source>
</evidence>
<dbReference type="SMART" id="SM00347">
    <property type="entry name" value="HTH_MARR"/>
    <property type="match status" value="1"/>
</dbReference>
<dbReference type="PANTHER" id="PTHR42756:SF1">
    <property type="entry name" value="TRANSCRIPTIONAL REPRESSOR OF EMRAB OPERON"/>
    <property type="match status" value="1"/>
</dbReference>
<dbReference type="InterPro" id="IPR000835">
    <property type="entry name" value="HTH_MarR-typ"/>
</dbReference>
<name>A0ABX0TTV6_9SPHN</name>
<accession>A0ABX0TTV6</accession>
<dbReference type="RefSeq" id="WP_243843454.1">
    <property type="nucleotide sequence ID" value="NZ_JAAOZC010000007.1"/>
</dbReference>
<keyword evidence="1" id="KW-0805">Transcription regulation</keyword>
<evidence type="ECO:0000256" key="1">
    <source>
        <dbReference type="ARBA" id="ARBA00023015"/>
    </source>
</evidence>
<evidence type="ECO:0000256" key="3">
    <source>
        <dbReference type="ARBA" id="ARBA00023163"/>
    </source>
</evidence>
<reference evidence="5 6" key="1">
    <citation type="submission" date="2020-03" db="EMBL/GenBank/DDBJ databases">
        <title>Genomic Encyclopedia of Type Strains, Phase III (KMG-III): the genomes of soil and plant-associated and newly described type strains.</title>
        <authorList>
            <person name="Whitman W."/>
        </authorList>
    </citation>
    <scope>NUCLEOTIDE SEQUENCE [LARGE SCALE GENOMIC DNA]</scope>
    <source>
        <strain evidence="5 6">CECT 8804</strain>
    </source>
</reference>
<dbReference type="InterPro" id="IPR036388">
    <property type="entry name" value="WH-like_DNA-bd_sf"/>
</dbReference>
<comment type="caution">
    <text evidence="5">The sequence shown here is derived from an EMBL/GenBank/DDBJ whole genome shotgun (WGS) entry which is preliminary data.</text>
</comment>
<sequence length="143" mass="15489">MIRRIDKTMTVWIDDRLAAHGLSYSQWVALKLVADGYASNPGMLARDLGYSTGAVTRLIDGLEQRGLMARDRAAGDRRVVSLVLTDEGAAQLNALAPEVLDPWNDVLEEFNDDEGELLVGLLNRLLKAAERKAAGALNEAVGA</sequence>
<gene>
    <name evidence="5" type="ORF">FHS31_002572</name>
</gene>
<dbReference type="GO" id="GO:0003677">
    <property type="term" value="F:DNA binding"/>
    <property type="evidence" value="ECO:0007669"/>
    <property type="project" value="UniProtKB-KW"/>
</dbReference>
<protein>
    <submittedName>
        <fullName evidence="5">DNA-binding MarR family transcriptional regulator</fullName>
    </submittedName>
</protein>
<evidence type="ECO:0000313" key="6">
    <source>
        <dbReference type="Proteomes" id="UP000727456"/>
    </source>
</evidence>
<dbReference type="EMBL" id="JAAOZC010000007">
    <property type="protein sequence ID" value="NIJ08942.1"/>
    <property type="molecule type" value="Genomic_DNA"/>
</dbReference>
<keyword evidence="6" id="KW-1185">Reference proteome</keyword>
<evidence type="ECO:0000259" key="4">
    <source>
        <dbReference type="PROSITE" id="PS50995"/>
    </source>
</evidence>
<organism evidence="5 6">
    <name type="scientific">Sphingomonas vulcanisoli</name>
    <dbReference type="NCBI Taxonomy" id="1658060"/>
    <lineage>
        <taxon>Bacteria</taxon>
        <taxon>Pseudomonadati</taxon>
        <taxon>Pseudomonadota</taxon>
        <taxon>Alphaproteobacteria</taxon>
        <taxon>Sphingomonadales</taxon>
        <taxon>Sphingomonadaceae</taxon>
        <taxon>Sphingomonas</taxon>
    </lineage>
</organism>
<dbReference type="Proteomes" id="UP000727456">
    <property type="component" value="Unassembled WGS sequence"/>
</dbReference>
<dbReference type="PROSITE" id="PS50995">
    <property type="entry name" value="HTH_MARR_2"/>
    <property type="match status" value="1"/>
</dbReference>
<feature type="domain" description="HTH marR-type" evidence="4">
    <location>
        <begin position="1"/>
        <end position="127"/>
    </location>
</feature>
<dbReference type="PANTHER" id="PTHR42756">
    <property type="entry name" value="TRANSCRIPTIONAL REGULATOR, MARR"/>
    <property type="match status" value="1"/>
</dbReference>
<keyword evidence="3" id="KW-0804">Transcription</keyword>
<evidence type="ECO:0000256" key="2">
    <source>
        <dbReference type="ARBA" id="ARBA00023125"/>
    </source>
</evidence>
<dbReference type="InterPro" id="IPR036390">
    <property type="entry name" value="WH_DNA-bd_sf"/>
</dbReference>
<dbReference type="Pfam" id="PF01047">
    <property type="entry name" value="MarR"/>
    <property type="match status" value="1"/>
</dbReference>
<dbReference type="PRINTS" id="PR00598">
    <property type="entry name" value="HTHMARR"/>
</dbReference>
<dbReference type="SUPFAM" id="SSF46785">
    <property type="entry name" value="Winged helix' DNA-binding domain"/>
    <property type="match status" value="1"/>
</dbReference>